<comment type="pathway">
    <text evidence="4 9">Aromatic compound metabolism; phenylacetate degradation.</text>
</comment>
<dbReference type="SUPFAM" id="SSF56801">
    <property type="entry name" value="Acetyl-CoA synthetase-like"/>
    <property type="match status" value="1"/>
</dbReference>
<evidence type="ECO:0000259" key="11">
    <source>
        <dbReference type="Pfam" id="PF00501"/>
    </source>
</evidence>
<reference evidence="13 14" key="1">
    <citation type="submission" date="2016-08" db="EMBL/GenBank/DDBJ databases">
        <title>Analysis of Carbohydrate Active Enzymes in Thermogemmatispora T81 Reveals Carbohydrate Degradation Ability.</title>
        <authorList>
            <person name="Tomazini A."/>
            <person name="Lal S."/>
            <person name="Stott M."/>
            <person name="Henrissat B."/>
            <person name="Polikarpov I."/>
            <person name="Sparling R."/>
            <person name="Levin D.B."/>
        </authorList>
    </citation>
    <scope>NUCLEOTIDE SEQUENCE [LARGE SCALE GENOMIC DNA]</scope>
    <source>
        <strain evidence="13 14">T81</strain>
    </source>
</reference>
<dbReference type="GO" id="GO:0000166">
    <property type="term" value="F:nucleotide binding"/>
    <property type="evidence" value="ECO:0007669"/>
    <property type="project" value="UniProtKB-KW"/>
</dbReference>
<comment type="catalytic activity">
    <reaction evidence="9">
        <text>2-phenylacetate + ATP + CoA = phenylacetyl-CoA + AMP + diphosphate</text>
        <dbReference type="Rhea" id="RHEA:20956"/>
        <dbReference type="ChEBI" id="CHEBI:18401"/>
        <dbReference type="ChEBI" id="CHEBI:30616"/>
        <dbReference type="ChEBI" id="CHEBI:33019"/>
        <dbReference type="ChEBI" id="CHEBI:57287"/>
        <dbReference type="ChEBI" id="CHEBI:57390"/>
        <dbReference type="ChEBI" id="CHEBI:456215"/>
        <dbReference type="EC" id="6.2.1.30"/>
    </reaction>
</comment>
<dbReference type="FunFam" id="3.40.50.12780:FF:000016">
    <property type="entry name" value="Phenylacetate-coenzyme A ligase"/>
    <property type="match status" value="1"/>
</dbReference>
<dbReference type="GO" id="GO:0010124">
    <property type="term" value="P:phenylacetate catabolic process"/>
    <property type="evidence" value="ECO:0007669"/>
    <property type="project" value="UniProtKB-UniRule"/>
</dbReference>
<keyword evidence="3 9" id="KW-0547">Nucleotide-binding</keyword>
<feature type="domain" description="AMP-dependent ligase C-terminal" evidence="12">
    <location>
        <begin position="344"/>
        <end position="445"/>
    </location>
</feature>
<feature type="region of interest" description="Disordered" evidence="10">
    <location>
        <begin position="413"/>
        <end position="451"/>
    </location>
</feature>
<dbReference type="PIRSF" id="PIRSF006444">
    <property type="entry name" value="PaaK"/>
    <property type="match status" value="1"/>
</dbReference>
<dbReference type="InterPro" id="IPR011880">
    <property type="entry name" value="PA_CoA_ligase"/>
</dbReference>
<evidence type="ECO:0000256" key="9">
    <source>
        <dbReference type="PIRNR" id="PIRNR006444"/>
    </source>
</evidence>
<dbReference type="RefSeq" id="WP_146747095.1">
    <property type="nucleotide sequence ID" value="NZ_MCIF01000002.1"/>
</dbReference>
<dbReference type="InterPro" id="IPR028154">
    <property type="entry name" value="AMP-dep_Lig_C"/>
</dbReference>
<comment type="function">
    <text evidence="9">Catalyzes the activation of phenylacetic acid (PA) to phenylacetyl-CoA (PA-CoA).</text>
</comment>
<comment type="similarity">
    <text evidence="5 9">Belongs to the phenylacetyl-CoA ligase family.</text>
</comment>
<comment type="subunit">
    <text evidence="1">Monomer.</text>
</comment>
<keyword evidence="14" id="KW-1185">Reference proteome</keyword>
<dbReference type="CDD" id="cd05913">
    <property type="entry name" value="PaaK"/>
    <property type="match status" value="1"/>
</dbReference>
<protein>
    <recommendedName>
        <fullName evidence="7 9">Phenylacetate-coenzyme A ligase</fullName>
        <ecNumber evidence="6 9">6.2.1.30</ecNumber>
    </recommendedName>
    <alternativeName>
        <fullName evidence="8 9">Phenylacetyl-CoA ligase</fullName>
    </alternativeName>
</protein>
<proteinExistence type="inferred from homology"/>
<dbReference type="AlphaFoldDB" id="A0A328VC89"/>
<dbReference type="UniPathway" id="UPA00930"/>
<dbReference type="Proteomes" id="UP000248706">
    <property type="component" value="Unassembled WGS sequence"/>
</dbReference>
<feature type="domain" description="AMP-dependent synthetase/ligase" evidence="11">
    <location>
        <begin position="96"/>
        <end position="292"/>
    </location>
</feature>
<evidence type="ECO:0000259" key="12">
    <source>
        <dbReference type="Pfam" id="PF14535"/>
    </source>
</evidence>
<dbReference type="Pfam" id="PF14535">
    <property type="entry name" value="AMP-binding_C_2"/>
    <property type="match status" value="1"/>
</dbReference>
<dbReference type="OrthoDB" id="580775at2"/>
<dbReference type="EC" id="6.2.1.30" evidence="6 9"/>
<evidence type="ECO:0000313" key="14">
    <source>
        <dbReference type="Proteomes" id="UP000248706"/>
    </source>
</evidence>
<dbReference type="InterPro" id="IPR045851">
    <property type="entry name" value="AMP-bd_C_sf"/>
</dbReference>
<evidence type="ECO:0000256" key="7">
    <source>
        <dbReference type="ARBA" id="ARBA00068695"/>
    </source>
</evidence>
<dbReference type="EMBL" id="MCIF01000002">
    <property type="protein sequence ID" value="RAQ94429.1"/>
    <property type="molecule type" value="Genomic_DNA"/>
</dbReference>
<gene>
    <name evidence="13" type="ORF">A4R35_02715</name>
</gene>
<evidence type="ECO:0000256" key="6">
    <source>
        <dbReference type="ARBA" id="ARBA00066629"/>
    </source>
</evidence>
<dbReference type="Gene3D" id="3.40.50.12780">
    <property type="entry name" value="N-terminal domain of ligase-like"/>
    <property type="match status" value="1"/>
</dbReference>
<evidence type="ECO:0000256" key="5">
    <source>
        <dbReference type="ARBA" id="ARBA00061566"/>
    </source>
</evidence>
<dbReference type="PANTHER" id="PTHR43845">
    <property type="entry name" value="BLR5969 PROTEIN"/>
    <property type="match status" value="1"/>
</dbReference>
<dbReference type="GO" id="GO:0047475">
    <property type="term" value="F:phenylacetate-CoA ligase activity"/>
    <property type="evidence" value="ECO:0007669"/>
    <property type="project" value="UniProtKB-EC"/>
</dbReference>
<dbReference type="InterPro" id="IPR042099">
    <property type="entry name" value="ANL_N_sf"/>
</dbReference>
<accession>A0A328VC89</accession>
<organism evidence="13 14">
    <name type="scientific">Thermogemmatispora tikiterensis</name>
    <dbReference type="NCBI Taxonomy" id="1825093"/>
    <lineage>
        <taxon>Bacteria</taxon>
        <taxon>Bacillati</taxon>
        <taxon>Chloroflexota</taxon>
        <taxon>Ktedonobacteria</taxon>
        <taxon>Thermogemmatisporales</taxon>
        <taxon>Thermogemmatisporaceae</taxon>
        <taxon>Thermogemmatispora</taxon>
    </lineage>
</organism>
<evidence type="ECO:0000256" key="10">
    <source>
        <dbReference type="SAM" id="MobiDB-lite"/>
    </source>
</evidence>
<dbReference type="Gene3D" id="3.30.300.30">
    <property type="match status" value="1"/>
</dbReference>
<dbReference type="PANTHER" id="PTHR43845:SF1">
    <property type="entry name" value="BLR5969 PROTEIN"/>
    <property type="match status" value="1"/>
</dbReference>
<evidence type="ECO:0000256" key="1">
    <source>
        <dbReference type="ARBA" id="ARBA00011245"/>
    </source>
</evidence>
<evidence type="ECO:0000256" key="3">
    <source>
        <dbReference type="ARBA" id="ARBA00022741"/>
    </source>
</evidence>
<evidence type="ECO:0000256" key="8">
    <source>
        <dbReference type="ARBA" id="ARBA00075111"/>
    </source>
</evidence>
<dbReference type="InterPro" id="IPR000873">
    <property type="entry name" value="AMP-dep_synth/lig_dom"/>
</dbReference>
<comment type="caution">
    <text evidence="13">The sequence shown here is derived from an EMBL/GenBank/DDBJ whole genome shotgun (WGS) entry which is preliminary data.</text>
</comment>
<evidence type="ECO:0000256" key="4">
    <source>
        <dbReference type="ARBA" id="ARBA00060591"/>
    </source>
</evidence>
<sequence length="451" mass="51079">MSDQKYFNEEIETLPRERLRALQLERLQAVVTRAYRQNPFYRQLYDEAGVKPEDIKSLEDIQKLPFLEKKSVRAAYPYGMAMVPPGGEQGALEVHATSGTTGKSVPVFATRRDLQNWAELNARELWMVGLRPGDILLNCYGYGLPTGGFGFHYGALKMGVMVIPMGSDARQYERIFEFITDFGVTAMCMTPSVGLYLGRKARELGIDFSRTRLRIGLFGAEPWPWETRLKLEEYFHITAYDEFGMTEFLGPGMTCECQERNGMHAWADTFLVECIDPETGEWVEEGQEGELVWTWLTGEGTAMIRYRSRDLSRLWWEERCPCGRTHPKIGAIKGRTDDAVSIRGLLVFPSQVEAALLRFPETGTNFRIVVDRHDGLDTFLLKVEVKERQLLEQSERCQELARAMAEAVKSVTGNTPKVELVPPDSLPRATGGESKTASARVEDRRKLHAGT</sequence>
<evidence type="ECO:0000256" key="2">
    <source>
        <dbReference type="ARBA" id="ARBA00022598"/>
    </source>
</evidence>
<name>A0A328VC89_9CHLR</name>
<evidence type="ECO:0000313" key="13">
    <source>
        <dbReference type="EMBL" id="RAQ94429.1"/>
    </source>
</evidence>
<keyword evidence="2 9" id="KW-0436">Ligase</keyword>
<dbReference type="Pfam" id="PF00501">
    <property type="entry name" value="AMP-binding"/>
    <property type="match status" value="1"/>
</dbReference>